<dbReference type="AlphaFoldDB" id="A0A5B7GCB0"/>
<evidence type="ECO:0000313" key="3">
    <source>
        <dbReference type="Proteomes" id="UP000324222"/>
    </source>
</evidence>
<evidence type="ECO:0000313" key="2">
    <source>
        <dbReference type="EMBL" id="MPC57701.1"/>
    </source>
</evidence>
<comment type="caution">
    <text evidence="2">The sequence shown here is derived from an EMBL/GenBank/DDBJ whole genome shotgun (WGS) entry which is preliminary data.</text>
</comment>
<organism evidence="2 3">
    <name type="scientific">Portunus trituberculatus</name>
    <name type="common">Swimming crab</name>
    <name type="synonym">Neptunus trituberculatus</name>
    <dbReference type="NCBI Taxonomy" id="210409"/>
    <lineage>
        <taxon>Eukaryota</taxon>
        <taxon>Metazoa</taxon>
        <taxon>Ecdysozoa</taxon>
        <taxon>Arthropoda</taxon>
        <taxon>Crustacea</taxon>
        <taxon>Multicrustacea</taxon>
        <taxon>Malacostraca</taxon>
        <taxon>Eumalacostraca</taxon>
        <taxon>Eucarida</taxon>
        <taxon>Decapoda</taxon>
        <taxon>Pleocyemata</taxon>
        <taxon>Brachyura</taxon>
        <taxon>Eubrachyura</taxon>
        <taxon>Portunoidea</taxon>
        <taxon>Portunidae</taxon>
        <taxon>Portuninae</taxon>
        <taxon>Portunus</taxon>
    </lineage>
</organism>
<name>A0A5B7GCB0_PORTR</name>
<protein>
    <submittedName>
        <fullName evidence="2">Uncharacterized protein</fullName>
    </submittedName>
</protein>
<reference evidence="2 3" key="1">
    <citation type="submission" date="2019-05" db="EMBL/GenBank/DDBJ databases">
        <title>Another draft genome of Portunus trituberculatus and its Hox gene families provides insights of decapod evolution.</title>
        <authorList>
            <person name="Jeong J.-H."/>
            <person name="Song I."/>
            <person name="Kim S."/>
            <person name="Choi T."/>
            <person name="Kim D."/>
            <person name="Ryu S."/>
            <person name="Kim W."/>
        </authorList>
    </citation>
    <scope>NUCLEOTIDE SEQUENCE [LARGE SCALE GENOMIC DNA]</scope>
    <source>
        <tissue evidence="2">Muscle</tissue>
    </source>
</reference>
<sequence>MRHREPHIATPHILSSLYASPWSSCLRNIFLRCRHSWTRLHPVLIGRSMQGFGYKAQQAASYNDYQHYCCNYHNYKLIPQQPLTITTSTSTTTTSTTTPIDSLPTPRESLNTESLL</sequence>
<accession>A0A5B7GCB0</accession>
<evidence type="ECO:0000256" key="1">
    <source>
        <dbReference type="SAM" id="MobiDB-lite"/>
    </source>
</evidence>
<dbReference type="EMBL" id="VSRR010015006">
    <property type="protein sequence ID" value="MPC57701.1"/>
    <property type="molecule type" value="Genomic_DNA"/>
</dbReference>
<proteinExistence type="predicted"/>
<feature type="compositionally biased region" description="Low complexity" evidence="1">
    <location>
        <begin position="87"/>
        <end position="106"/>
    </location>
</feature>
<dbReference type="Proteomes" id="UP000324222">
    <property type="component" value="Unassembled WGS sequence"/>
</dbReference>
<keyword evidence="3" id="KW-1185">Reference proteome</keyword>
<gene>
    <name evidence="2" type="ORF">E2C01_051689</name>
</gene>
<feature type="region of interest" description="Disordered" evidence="1">
    <location>
        <begin position="87"/>
        <end position="116"/>
    </location>
</feature>